<protein>
    <submittedName>
        <fullName evidence="1">Uncharacterized protein</fullName>
    </submittedName>
</protein>
<keyword evidence="2" id="KW-1185">Reference proteome</keyword>
<comment type="caution">
    <text evidence="1">The sequence shown here is derived from an EMBL/GenBank/DDBJ whole genome shotgun (WGS) entry which is preliminary data.</text>
</comment>
<accession>A0A4Y2LG48</accession>
<dbReference type="AlphaFoldDB" id="A0A4Y2LG48"/>
<reference evidence="1 2" key="1">
    <citation type="journal article" date="2019" name="Sci. Rep.">
        <title>Orb-weaving spider Araneus ventricosus genome elucidates the spidroin gene catalogue.</title>
        <authorList>
            <person name="Kono N."/>
            <person name="Nakamura H."/>
            <person name="Ohtoshi R."/>
            <person name="Moran D.A.P."/>
            <person name="Shinohara A."/>
            <person name="Yoshida Y."/>
            <person name="Fujiwara M."/>
            <person name="Mori M."/>
            <person name="Tomita M."/>
            <person name="Arakawa K."/>
        </authorList>
    </citation>
    <scope>NUCLEOTIDE SEQUENCE [LARGE SCALE GENOMIC DNA]</scope>
</reference>
<sequence length="159" mass="19146">MRIFQEQSTKVLKKFLVRPFVDEFSDVADLIWKFLPQSDYNSLLKEMYKGRIKKTDFYFQKLFQEHFEHIPYVFRKSFVDRECEAGSYFDKVLKMHYKKAIVVTFRSVDAAASVGLVSSEFTFEDFQHFISRDRYDVVEVCFRVARLSIEEREYCFEEA</sequence>
<gene>
    <name evidence="1" type="ORF">AVEN_85597_1</name>
</gene>
<proteinExistence type="predicted"/>
<organism evidence="1 2">
    <name type="scientific">Araneus ventricosus</name>
    <name type="common">Orbweaver spider</name>
    <name type="synonym">Epeira ventricosa</name>
    <dbReference type="NCBI Taxonomy" id="182803"/>
    <lineage>
        <taxon>Eukaryota</taxon>
        <taxon>Metazoa</taxon>
        <taxon>Ecdysozoa</taxon>
        <taxon>Arthropoda</taxon>
        <taxon>Chelicerata</taxon>
        <taxon>Arachnida</taxon>
        <taxon>Araneae</taxon>
        <taxon>Araneomorphae</taxon>
        <taxon>Entelegynae</taxon>
        <taxon>Araneoidea</taxon>
        <taxon>Araneidae</taxon>
        <taxon>Araneus</taxon>
    </lineage>
</organism>
<name>A0A4Y2LG48_ARAVE</name>
<dbReference type="Proteomes" id="UP000499080">
    <property type="component" value="Unassembled WGS sequence"/>
</dbReference>
<evidence type="ECO:0000313" key="1">
    <source>
        <dbReference type="EMBL" id="GBN13705.1"/>
    </source>
</evidence>
<dbReference type="EMBL" id="BGPR01005818">
    <property type="protein sequence ID" value="GBN13705.1"/>
    <property type="molecule type" value="Genomic_DNA"/>
</dbReference>
<evidence type="ECO:0000313" key="2">
    <source>
        <dbReference type="Proteomes" id="UP000499080"/>
    </source>
</evidence>